<dbReference type="PANTHER" id="PTHR43747:SF1">
    <property type="entry name" value="SLR1998 PROTEIN"/>
    <property type="match status" value="1"/>
</dbReference>
<dbReference type="EMBL" id="CP035631">
    <property type="protein sequence ID" value="WFF41276.1"/>
    <property type="molecule type" value="Genomic_DNA"/>
</dbReference>
<dbReference type="InterPro" id="IPR050816">
    <property type="entry name" value="Flavin-dep_Halogenase_NPB"/>
</dbReference>
<dbReference type="RefSeq" id="WP_110689722.1">
    <property type="nucleotide sequence ID" value="NZ_CP035631.1"/>
</dbReference>
<evidence type="ECO:0008006" key="3">
    <source>
        <dbReference type="Google" id="ProtNLM"/>
    </source>
</evidence>
<dbReference type="Pfam" id="PF04820">
    <property type="entry name" value="Trp_halogenase"/>
    <property type="match status" value="2"/>
</dbReference>
<dbReference type="InterPro" id="IPR036188">
    <property type="entry name" value="FAD/NAD-bd_sf"/>
</dbReference>
<gene>
    <name evidence="1" type="ORF">EVC62_07035</name>
</gene>
<evidence type="ECO:0000313" key="1">
    <source>
        <dbReference type="EMBL" id="WFF41276.1"/>
    </source>
</evidence>
<dbReference type="Gene3D" id="3.50.50.60">
    <property type="entry name" value="FAD/NAD(P)-binding domain"/>
    <property type="match status" value="1"/>
</dbReference>
<accession>A0ABY8FKX4</accession>
<dbReference type="InterPro" id="IPR006905">
    <property type="entry name" value="Flavin_halogenase"/>
</dbReference>
<dbReference type="Proteomes" id="UP001321526">
    <property type="component" value="Chromosome"/>
</dbReference>
<protein>
    <recommendedName>
        <fullName evidence="3">Dehydrogenase (Flavoprotein)</fullName>
    </recommendedName>
</protein>
<keyword evidence="2" id="KW-1185">Reference proteome</keyword>
<dbReference type="SUPFAM" id="SSF51905">
    <property type="entry name" value="FAD/NAD(P)-binding domain"/>
    <property type="match status" value="1"/>
</dbReference>
<sequence>MSRSSAARLWDVVILGGGPAGSAAGLTLLQRDDLAIAMVEADHYDGPRIGESLSPGARPLLDYLGIWERFRATQPLASFGSLAAWGGETPQALDYLFTLHGNGWSLDRTGFDRLLAETFQERGGRLWQRTRLRAAQRLPSGEWELQLQGEETSPRSLRTRFLIDATGRSGRLARHIGTVRCHEDRLVGVARIAQLPETAAIPSAIHVEACDDGWWYAAPLPERRLVVVAMSDADLIGERRLTDAQCWQQRLAAMPLIAPLTEGVRFTTPPRGFPAHTSRLVAPGGDGWVAVGDAATARDPLSSTGIPYALGSGIHGALVAVNALTHNADMLPSYARSLNDDYQQYLNSRWNIYRRETRWPDQRFWQRRRTRVELDPMTPLSDVAPATRLDATNPVHLTPGQARALLAHCRSGASSHQVVRDFAECHPELPDQRIILGLQELAEAGLVTLERAVAS</sequence>
<organism evidence="1 2">
    <name type="scientific">Salinicola endophyticus</name>
    <dbReference type="NCBI Taxonomy" id="1949083"/>
    <lineage>
        <taxon>Bacteria</taxon>
        <taxon>Pseudomonadati</taxon>
        <taxon>Pseudomonadota</taxon>
        <taxon>Gammaproteobacteria</taxon>
        <taxon>Oceanospirillales</taxon>
        <taxon>Halomonadaceae</taxon>
        <taxon>Salinicola</taxon>
    </lineage>
</organism>
<name>A0ABY8FKX4_9GAMM</name>
<proteinExistence type="predicted"/>
<dbReference type="PANTHER" id="PTHR43747">
    <property type="entry name" value="FAD-BINDING PROTEIN"/>
    <property type="match status" value="1"/>
</dbReference>
<dbReference type="Gene3D" id="3.30.9.100">
    <property type="match status" value="1"/>
</dbReference>
<reference evidence="1 2" key="1">
    <citation type="submission" date="2019-01" db="EMBL/GenBank/DDBJ databases">
        <title>Genome sequence of Salinicola endophyticus REST5.</title>
        <authorList>
            <person name="Nascimento F.X."/>
        </authorList>
    </citation>
    <scope>NUCLEOTIDE SEQUENCE [LARGE SCALE GENOMIC DNA]</scope>
    <source>
        <strain evidence="1 2">REST5</strain>
    </source>
</reference>
<evidence type="ECO:0000313" key="2">
    <source>
        <dbReference type="Proteomes" id="UP001321526"/>
    </source>
</evidence>